<gene>
    <name evidence="1" type="ORF">PsorP6_016102</name>
</gene>
<name>A0ACC0VLR1_9STRA</name>
<proteinExistence type="predicted"/>
<dbReference type="EMBL" id="CM047587">
    <property type="protein sequence ID" value="KAI9907433.1"/>
    <property type="molecule type" value="Genomic_DNA"/>
</dbReference>
<organism evidence="1 2">
    <name type="scientific">Peronosclerospora sorghi</name>
    <dbReference type="NCBI Taxonomy" id="230839"/>
    <lineage>
        <taxon>Eukaryota</taxon>
        <taxon>Sar</taxon>
        <taxon>Stramenopiles</taxon>
        <taxon>Oomycota</taxon>
        <taxon>Peronosporomycetes</taxon>
        <taxon>Peronosporales</taxon>
        <taxon>Peronosporaceae</taxon>
        <taxon>Peronosclerospora</taxon>
    </lineage>
</organism>
<dbReference type="Proteomes" id="UP001163321">
    <property type="component" value="Chromosome 8"/>
</dbReference>
<evidence type="ECO:0000313" key="2">
    <source>
        <dbReference type="Proteomes" id="UP001163321"/>
    </source>
</evidence>
<protein>
    <submittedName>
        <fullName evidence="1">Uncharacterized protein</fullName>
    </submittedName>
</protein>
<comment type="caution">
    <text evidence="1">The sequence shown here is derived from an EMBL/GenBank/DDBJ whole genome shotgun (WGS) entry which is preliminary data.</text>
</comment>
<reference evidence="1 2" key="1">
    <citation type="journal article" date="2022" name="bioRxiv">
        <title>The genome of the oomycete Peronosclerospora sorghi, a cosmopolitan pathogen of maize and sorghum, is inflated with dispersed pseudogenes.</title>
        <authorList>
            <person name="Fletcher K."/>
            <person name="Martin F."/>
            <person name="Isakeit T."/>
            <person name="Cavanaugh K."/>
            <person name="Magill C."/>
            <person name="Michelmore R."/>
        </authorList>
    </citation>
    <scope>NUCLEOTIDE SEQUENCE [LARGE SCALE GENOMIC DNA]</scope>
    <source>
        <strain evidence="1">P6</strain>
    </source>
</reference>
<evidence type="ECO:0000313" key="1">
    <source>
        <dbReference type="EMBL" id="KAI9907433.1"/>
    </source>
</evidence>
<keyword evidence="2" id="KW-1185">Reference proteome</keyword>
<sequence length="68" mass="7568">MWKNSEQLREYDTEAVSMAPSDRITAVTSTSAARMDVNDAKGSWVWTYFQLKPSTPLSDCTPPSQIAV</sequence>
<accession>A0ACC0VLR1</accession>